<evidence type="ECO:0000256" key="2">
    <source>
        <dbReference type="SAM" id="SignalP"/>
    </source>
</evidence>
<evidence type="ECO:0008006" key="5">
    <source>
        <dbReference type="Google" id="ProtNLM"/>
    </source>
</evidence>
<feature type="chain" id="PRO_5016620568" description="Lipoprotein" evidence="2">
    <location>
        <begin position="23"/>
        <end position="273"/>
    </location>
</feature>
<dbReference type="Proteomes" id="UP000253857">
    <property type="component" value="Unassembled WGS sequence"/>
</dbReference>
<reference evidence="3 4" key="1">
    <citation type="journal article" date="2018" name="Elife">
        <title>Discovery and characterization of a prevalent human gut bacterial enzyme sufficient for the inactivation of a family of plant toxins.</title>
        <authorList>
            <person name="Koppel N."/>
            <person name="Bisanz J.E."/>
            <person name="Pandelia M.E."/>
            <person name="Turnbaugh P.J."/>
            <person name="Balskus E.P."/>
        </authorList>
    </citation>
    <scope>NUCLEOTIDE SEQUENCE [LARGE SCALE GENOMIC DNA]</scope>
    <source>
        <strain evidence="3 4">FAA1-1-60AUCSF</strain>
    </source>
</reference>
<feature type="region of interest" description="Disordered" evidence="1">
    <location>
        <begin position="50"/>
        <end position="152"/>
    </location>
</feature>
<accession>A0A369NAN9</accession>
<dbReference type="EMBL" id="PPTY01000003">
    <property type="protein sequence ID" value="RDB87854.1"/>
    <property type="molecule type" value="Genomic_DNA"/>
</dbReference>
<dbReference type="AlphaFoldDB" id="A0A369NAN9"/>
<comment type="caution">
    <text evidence="3">The sequence shown here is derived from an EMBL/GenBank/DDBJ whole genome shotgun (WGS) entry which is preliminary data.</text>
</comment>
<feature type="signal peptide" evidence="2">
    <location>
        <begin position="1"/>
        <end position="22"/>
    </location>
</feature>
<evidence type="ECO:0000256" key="1">
    <source>
        <dbReference type="SAM" id="MobiDB-lite"/>
    </source>
</evidence>
<gene>
    <name evidence="3" type="ORF">C1871_03455</name>
</gene>
<dbReference type="PROSITE" id="PS51257">
    <property type="entry name" value="PROKAR_LIPOPROTEIN"/>
    <property type="match status" value="1"/>
</dbReference>
<feature type="compositionally biased region" description="Low complexity" evidence="1">
    <location>
        <begin position="63"/>
        <end position="76"/>
    </location>
</feature>
<keyword evidence="2" id="KW-0732">Signal</keyword>
<feature type="compositionally biased region" description="Low complexity" evidence="1">
    <location>
        <begin position="96"/>
        <end position="123"/>
    </location>
</feature>
<evidence type="ECO:0000313" key="4">
    <source>
        <dbReference type="Proteomes" id="UP000253857"/>
    </source>
</evidence>
<protein>
    <recommendedName>
        <fullName evidence="5">Lipoprotein</fullName>
    </recommendedName>
</protein>
<organism evidence="3 4">
    <name type="scientific">Eggerthella lenta</name>
    <name type="common">Eubacterium lentum</name>
    <dbReference type="NCBI Taxonomy" id="84112"/>
    <lineage>
        <taxon>Bacteria</taxon>
        <taxon>Bacillati</taxon>
        <taxon>Actinomycetota</taxon>
        <taxon>Coriobacteriia</taxon>
        <taxon>Eggerthellales</taxon>
        <taxon>Eggerthellaceae</taxon>
        <taxon>Eggerthella</taxon>
    </lineage>
</organism>
<dbReference type="RefSeq" id="WP_035586107.1">
    <property type="nucleotide sequence ID" value="NZ_CP089335.1"/>
</dbReference>
<proteinExistence type="predicted"/>
<name>A0A369NAN9_EGGLN</name>
<evidence type="ECO:0000313" key="3">
    <source>
        <dbReference type="EMBL" id="RDB87854.1"/>
    </source>
</evidence>
<sequence>MKKKASLIALCALSLTAAFALAGCGASLDREIAVQGMTMKVPSNWVESSDAEASSLDPSRLEAPSAASAIASAPNAETTNAPLPDAETAGVEAADASEGANVEAEAAGAAALAAADAESPEAGNGEAAATAVEVGQPASQTIPDAPSGVKTGGTVMYRDVDEDNDDEYNAISVTHLPLTSCAAKTAQEAIALKQLQAEKEFGAINWDIDKEESSVIDGSQVTKYEYSFEKEIDHVTKKYEYKTIYVFNSSMCYEISVYGNAASVDDVVNSIEF</sequence>